<dbReference type="Proteomes" id="UP000003217">
    <property type="component" value="Unassembled WGS sequence"/>
</dbReference>
<protein>
    <submittedName>
        <fullName evidence="1">Uncharacterized protein</fullName>
    </submittedName>
</protein>
<reference evidence="1 2" key="1">
    <citation type="journal article" date="2014" name="Int. J. Syst. Evol. Microbiol.">
        <title>Phylogenomics and the dynamic genome evolution of the genus Streptococcus.</title>
        <authorList>
            <consortium name="The Broad Institute Genome Sequencing Platform"/>
            <person name="Richards V.P."/>
            <person name="Palmer S.R."/>
            <person name="Pavinski Bitar P.D."/>
            <person name="Qin X."/>
            <person name="Weinstock G.M."/>
            <person name="Highlander S.K."/>
            <person name="Town C.D."/>
            <person name="Burne R.A."/>
            <person name="Stanhope M.J."/>
        </authorList>
    </citation>
    <scope>NUCLEOTIDE SEQUENCE [LARGE SCALE GENOMIC DNA]</scope>
    <source>
        <strain evidence="1 2">LQ 940-04</strain>
    </source>
</reference>
<name>G5KBL2_9STRE</name>
<keyword evidence="2" id="KW-1185">Reference proteome</keyword>
<proteinExistence type="predicted"/>
<comment type="caution">
    <text evidence="1">The sequence shown here is derived from an EMBL/GenBank/DDBJ whole genome shotgun (WGS) entry which is preliminary data.</text>
</comment>
<evidence type="ECO:0000313" key="2">
    <source>
        <dbReference type="Proteomes" id="UP000003217"/>
    </source>
</evidence>
<organism evidence="1 2">
    <name type="scientific">Streptococcus pseudoporcinus LQ 940-04</name>
    <dbReference type="NCBI Taxonomy" id="875093"/>
    <lineage>
        <taxon>Bacteria</taxon>
        <taxon>Bacillati</taxon>
        <taxon>Bacillota</taxon>
        <taxon>Bacilli</taxon>
        <taxon>Lactobacillales</taxon>
        <taxon>Streptococcaceae</taxon>
        <taxon>Streptococcus</taxon>
    </lineage>
</organism>
<dbReference type="AlphaFoldDB" id="G5KBL2"/>
<accession>G5KBL2</accession>
<dbReference type="EMBL" id="AEUY02000005">
    <property type="protein sequence ID" value="EHI65275.1"/>
    <property type="molecule type" value="Genomic_DNA"/>
</dbReference>
<gene>
    <name evidence="1" type="ORF">STRPS_1734</name>
</gene>
<sequence length="87" mass="10526">MYYRPGFIFNEYYPKISEWRSKLKQDLANISLISLNFIGVLDTEKKNFYLENFSEIPDFLSKNSKIYITSFRYKNDIYILSNKNMEL</sequence>
<dbReference type="RefSeq" id="WP_007896462.1">
    <property type="nucleotide sequence ID" value="NZ_AEUY02000005.1"/>
</dbReference>
<evidence type="ECO:0000313" key="1">
    <source>
        <dbReference type="EMBL" id="EHI65275.1"/>
    </source>
</evidence>